<dbReference type="Pfam" id="PF04230">
    <property type="entry name" value="PS_pyruv_trans"/>
    <property type="match status" value="1"/>
</dbReference>
<sequence>MKTATVTWITYNNYGTELQAYSLQRFLINNGIDNIIISDKEIIPYRIEKSKFFDTKILKEKELFFPKRIFSLLYVAKRNFRYRYYINSQKKFEKFKKRNLKIDFCYSREKMETLNEKFDCFICGSDQVWSVADINFDGFFFLNFVNKKKIAYAPSMGTASIPITKQEQIKKWLSDFYGISVREKQTSDELTQILKKDVAWVCDPTLLNDKLFWQNIAKKATLKSRSKFVVCYFLENKDWYYKYAKEYCNRNNFKMIIIPNKMEYCDQEEVYKGRVGPLEFISLIQHSEYVITDSYHGLLFSLIFEKQFSILKRFNDSAYNSQNIRIYSILEYLDLINILISEENYKYYNNEMIDYDIVTNKINKFREFSRQWLLGKLDYENNKK</sequence>
<dbReference type="GeneID" id="78287660"/>
<dbReference type="OrthoDB" id="9799278at2"/>
<name>A0A1I0CWG6_9FIRM</name>
<accession>A0A1I0CWG6</accession>
<dbReference type="InterPro" id="IPR007345">
    <property type="entry name" value="Polysacch_pyruvyl_Trfase"/>
</dbReference>
<reference evidence="3" key="1">
    <citation type="submission" date="2016-10" db="EMBL/GenBank/DDBJ databases">
        <authorList>
            <person name="Varghese N."/>
            <person name="Submissions S."/>
        </authorList>
    </citation>
    <scope>NUCLEOTIDE SEQUENCE [LARGE SCALE GENOMIC DNA]</scope>
    <source>
        <strain evidence="3">DSM 1551</strain>
    </source>
</reference>
<evidence type="ECO:0000313" key="3">
    <source>
        <dbReference type="Proteomes" id="UP000198558"/>
    </source>
</evidence>
<dbReference type="GO" id="GO:0016740">
    <property type="term" value="F:transferase activity"/>
    <property type="evidence" value="ECO:0007669"/>
    <property type="project" value="UniProtKB-KW"/>
</dbReference>
<dbReference type="Proteomes" id="UP000198558">
    <property type="component" value="Unassembled WGS sequence"/>
</dbReference>
<keyword evidence="2" id="KW-0808">Transferase</keyword>
<protein>
    <submittedName>
        <fullName evidence="2">Polysaccharide pyruvyl transferase</fullName>
    </submittedName>
</protein>
<organism evidence="2 3">
    <name type="scientific">Thomasclavelia cocleata</name>
    <dbReference type="NCBI Taxonomy" id="69824"/>
    <lineage>
        <taxon>Bacteria</taxon>
        <taxon>Bacillati</taxon>
        <taxon>Bacillota</taxon>
        <taxon>Erysipelotrichia</taxon>
        <taxon>Erysipelotrichales</taxon>
        <taxon>Coprobacillaceae</taxon>
        <taxon>Thomasclavelia</taxon>
    </lineage>
</organism>
<dbReference type="RefSeq" id="WP_092352403.1">
    <property type="nucleotide sequence ID" value="NZ_FOIN01000004.1"/>
</dbReference>
<keyword evidence="3" id="KW-1185">Reference proteome</keyword>
<feature type="domain" description="Polysaccharide pyruvyl transferase" evidence="1">
    <location>
        <begin position="13"/>
        <end position="308"/>
    </location>
</feature>
<dbReference type="EMBL" id="FOIN01000004">
    <property type="protein sequence ID" value="SET24187.1"/>
    <property type="molecule type" value="Genomic_DNA"/>
</dbReference>
<evidence type="ECO:0000313" key="2">
    <source>
        <dbReference type="EMBL" id="SET24187.1"/>
    </source>
</evidence>
<proteinExistence type="predicted"/>
<gene>
    <name evidence="2" type="ORF">SAMN04489758_10441</name>
</gene>
<dbReference type="AlphaFoldDB" id="A0A1I0CWG6"/>
<evidence type="ECO:0000259" key="1">
    <source>
        <dbReference type="Pfam" id="PF04230"/>
    </source>
</evidence>